<dbReference type="PIRSF" id="PIRSF021700">
    <property type="entry name" value="3_dmu_93_MTrfase"/>
    <property type="match status" value="1"/>
</dbReference>
<dbReference type="InterPro" id="IPR009725">
    <property type="entry name" value="3_dmu_93_MTrfase"/>
</dbReference>
<dbReference type="Proteomes" id="UP001500443">
    <property type="component" value="Unassembled WGS sequence"/>
</dbReference>
<accession>A0ABP5KZQ1</accession>
<feature type="domain" description="PhnB-like" evidence="1">
    <location>
        <begin position="8"/>
        <end position="143"/>
    </location>
</feature>
<organism evidence="2 3">
    <name type="scientific">Streptomyces synnematoformans</name>
    <dbReference type="NCBI Taxonomy" id="415721"/>
    <lineage>
        <taxon>Bacteria</taxon>
        <taxon>Bacillati</taxon>
        <taxon>Actinomycetota</taxon>
        <taxon>Actinomycetes</taxon>
        <taxon>Kitasatosporales</taxon>
        <taxon>Streptomycetaceae</taxon>
        <taxon>Streptomyces</taxon>
    </lineage>
</organism>
<dbReference type="EMBL" id="BAAAPF010000211">
    <property type="protein sequence ID" value="GAA2139718.1"/>
    <property type="molecule type" value="Genomic_DNA"/>
</dbReference>
<evidence type="ECO:0000313" key="2">
    <source>
        <dbReference type="EMBL" id="GAA2139718.1"/>
    </source>
</evidence>
<keyword evidence="3" id="KW-1185">Reference proteome</keyword>
<dbReference type="Gene3D" id="3.30.720.110">
    <property type="match status" value="1"/>
</dbReference>
<proteinExistence type="predicted"/>
<gene>
    <name evidence="2" type="ORF">GCM10009802_49740</name>
</gene>
<evidence type="ECO:0000313" key="3">
    <source>
        <dbReference type="Proteomes" id="UP001500443"/>
    </source>
</evidence>
<dbReference type="InterPro" id="IPR028973">
    <property type="entry name" value="PhnB-like"/>
</dbReference>
<dbReference type="PANTHER" id="PTHR33990">
    <property type="entry name" value="PROTEIN YJDN-RELATED"/>
    <property type="match status" value="1"/>
</dbReference>
<dbReference type="Pfam" id="PF06983">
    <property type="entry name" value="3-dmu-9_3-mt"/>
    <property type="match status" value="1"/>
</dbReference>
<evidence type="ECO:0000259" key="1">
    <source>
        <dbReference type="Pfam" id="PF06983"/>
    </source>
</evidence>
<reference evidence="3" key="1">
    <citation type="journal article" date="2019" name="Int. J. Syst. Evol. Microbiol.">
        <title>The Global Catalogue of Microorganisms (GCM) 10K type strain sequencing project: providing services to taxonomists for standard genome sequencing and annotation.</title>
        <authorList>
            <consortium name="The Broad Institute Genomics Platform"/>
            <consortium name="The Broad Institute Genome Sequencing Center for Infectious Disease"/>
            <person name="Wu L."/>
            <person name="Ma J."/>
        </authorList>
    </citation>
    <scope>NUCLEOTIDE SEQUENCE [LARGE SCALE GENOMIC DNA]</scope>
    <source>
        <strain evidence="3">JCM 15481</strain>
    </source>
</reference>
<sequence>MPAAPAPKLMTFLTFRNDAEEAVEFYTSLFENSEVVRTVRARAHEPGWPEGVLQHALFTLDGQSFMCTNMPPPGAKGYEDAPWDTYAFSPATAIYVACETAGEFERYYAALSEKGEVIMPAGAYEFSSMFAFVTDRFGVSWRLNVTPSGRRRKAAAAPS</sequence>
<dbReference type="PANTHER" id="PTHR33990:SF4">
    <property type="entry name" value="PHNB-LIKE DOMAIN-CONTAINING PROTEIN"/>
    <property type="match status" value="1"/>
</dbReference>
<name>A0ABP5KZQ1_9ACTN</name>
<dbReference type="SUPFAM" id="SSF54593">
    <property type="entry name" value="Glyoxalase/Bleomycin resistance protein/Dihydroxybiphenyl dioxygenase"/>
    <property type="match status" value="1"/>
</dbReference>
<dbReference type="InterPro" id="IPR029068">
    <property type="entry name" value="Glyas_Bleomycin-R_OHBP_Dase"/>
</dbReference>
<protein>
    <submittedName>
        <fullName evidence="2">VOC family protein</fullName>
    </submittedName>
</protein>
<comment type="caution">
    <text evidence="2">The sequence shown here is derived from an EMBL/GenBank/DDBJ whole genome shotgun (WGS) entry which is preliminary data.</text>
</comment>
<dbReference type="CDD" id="cd06588">
    <property type="entry name" value="PhnB_like"/>
    <property type="match status" value="1"/>
</dbReference>
<dbReference type="Gene3D" id="3.30.720.100">
    <property type="match status" value="1"/>
</dbReference>